<protein>
    <recommendedName>
        <fullName evidence="3">NAD-dependent epimerase/dehydratase domain-containing protein</fullName>
    </recommendedName>
</protein>
<keyword evidence="2" id="KW-1185">Reference proteome</keyword>
<sequence>MAQRNEIGIAMSQTIVLGKGYVGKFYCEKFPNVLATSRNKNSQDDAIYFDLTNKDSWKNLPFCENIIWTFSAAESEIESQYAKEFFSYYCLNKKVLILSTTSAYIHAYDDEVIDENSPLDNSRLRIKTEEELRLQGACIVHLAGIFGPNRLPKNWFIQGRVQDPDGIINLIHVDDIVYCLNIILEQFKAKSRINICNGFYKKNSEVIKELKEKKEIDLNFSFPVTCIKKMNKKISNKKLQNELLPKGYQFKSYPE</sequence>
<name>A0A4P2VPQ7_FLUSA</name>
<gene>
    <name evidence="1" type="ORF">JCM31447_26900</name>
</gene>
<dbReference type="InterPro" id="IPR036291">
    <property type="entry name" value="NAD(P)-bd_dom_sf"/>
</dbReference>
<dbReference type="Proteomes" id="UP000291236">
    <property type="component" value="Chromosome"/>
</dbReference>
<dbReference type="KEGG" id="sbf:JCM31447_26900"/>
<dbReference type="PANTHER" id="PTHR40129:SF2">
    <property type="entry name" value="KETOPANTOATE REDUCTASE N-TERMINAL DOMAIN-CONTAINING PROTEIN"/>
    <property type="match status" value="1"/>
</dbReference>
<dbReference type="EMBL" id="AP019368">
    <property type="protein sequence ID" value="BBH54230.1"/>
    <property type="molecule type" value="Genomic_DNA"/>
</dbReference>
<evidence type="ECO:0000313" key="2">
    <source>
        <dbReference type="Proteomes" id="UP000291236"/>
    </source>
</evidence>
<dbReference type="SUPFAM" id="SSF51735">
    <property type="entry name" value="NAD(P)-binding Rossmann-fold domains"/>
    <property type="match status" value="1"/>
</dbReference>
<evidence type="ECO:0000313" key="1">
    <source>
        <dbReference type="EMBL" id="BBH54230.1"/>
    </source>
</evidence>
<dbReference type="PANTHER" id="PTHR40129">
    <property type="entry name" value="KETOPANTOATE REDUCTASE N-TERMINAL DOMAIN-CONTAINING PROTEIN"/>
    <property type="match status" value="1"/>
</dbReference>
<reference evidence="1 2" key="1">
    <citation type="submission" date="2018-12" db="EMBL/GenBank/DDBJ databases">
        <title>Rubrispira sanarue gen. nov., sp., nov., a member of the order Silvanigrellales, isolated from a brackish lake in Hamamatsu Japan.</title>
        <authorList>
            <person name="Maejima Y."/>
            <person name="Iino T."/>
            <person name="Muraguchi Y."/>
            <person name="Fukuda K."/>
            <person name="Nojiri H."/>
            <person name="Ohkuma M."/>
            <person name="Moriuchi R."/>
            <person name="Dohra H."/>
            <person name="Kimbara K."/>
            <person name="Shintani M."/>
        </authorList>
    </citation>
    <scope>NUCLEOTIDE SEQUENCE [LARGE SCALE GENOMIC DNA]</scope>
    <source>
        <strain evidence="1 2">RF1110005</strain>
    </source>
</reference>
<proteinExistence type="predicted"/>
<dbReference type="Gene3D" id="3.40.50.720">
    <property type="entry name" value="NAD(P)-binding Rossmann-like Domain"/>
    <property type="match status" value="1"/>
</dbReference>
<organism evidence="1 2">
    <name type="scientific">Fluviispira sanaruensis</name>
    <dbReference type="NCBI Taxonomy" id="2493639"/>
    <lineage>
        <taxon>Bacteria</taxon>
        <taxon>Pseudomonadati</taxon>
        <taxon>Bdellovibrionota</taxon>
        <taxon>Oligoflexia</taxon>
        <taxon>Silvanigrellales</taxon>
        <taxon>Silvanigrellaceae</taxon>
        <taxon>Fluviispira</taxon>
    </lineage>
</organism>
<evidence type="ECO:0008006" key="3">
    <source>
        <dbReference type="Google" id="ProtNLM"/>
    </source>
</evidence>
<dbReference type="AlphaFoldDB" id="A0A4P2VPQ7"/>
<accession>A0A4P2VPQ7</accession>